<evidence type="ECO:0000313" key="2">
    <source>
        <dbReference type="Proteomes" id="UP000604117"/>
    </source>
</evidence>
<comment type="caution">
    <text evidence="1">The sequence shown here is derived from an EMBL/GenBank/DDBJ whole genome shotgun (WGS) entry which is preliminary data.</text>
</comment>
<name>A0ABQ4CUP2_9ACTN</name>
<proteinExistence type="predicted"/>
<keyword evidence="2" id="KW-1185">Reference proteome</keyword>
<sequence>MAMLNWTPDIGLLKALIAMNDGRTDVVLTPPDQKVVAWADQQGYKVALVAGVCEIRPGETTVDARPIPLPS</sequence>
<accession>A0ABQ4CUP2</accession>
<dbReference type="Proteomes" id="UP000604117">
    <property type="component" value="Unassembled WGS sequence"/>
</dbReference>
<gene>
    <name evidence="1" type="ORF">Asi02nite_45170</name>
</gene>
<organism evidence="1 2">
    <name type="scientific">Asanoa siamensis</name>
    <dbReference type="NCBI Taxonomy" id="926357"/>
    <lineage>
        <taxon>Bacteria</taxon>
        <taxon>Bacillati</taxon>
        <taxon>Actinomycetota</taxon>
        <taxon>Actinomycetes</taxon>
        <taxon>Micromonosporales</taxon>
        <taxon>Micromonosporaceae</taxon>
        <taxon>Asanoa</taxon>
    </lineage>
</organism>
<dbReference type="EMBL" id="BONE01000037">
    <property type="protein sequence ID" value="GIF74999.1"/>
    <property type="molecule type" value="Genomic_DNA"/>
</dbReference>
<protein>
    <submittedName>
        <fullName evidence="1">Uncharacterized protein</fullName>
    </submittedName>
</protein>
<reference evidence="1 2" key="1">
    <citation type="submission" date="2021-01" db="EMBL/GenBank/DDBJ databases">
        <title>Whole genome shotgun sequence of Asanoa siamensis NBRC 107932.</title>
        <authorList>
            <person name="Komaki H."/>
            <person name="Tamura T."/>
        </authorList>
    </citation>
    <scope>NUCLEOTIDE SEQUENCE [LARGE SCALE GENOMIC DNA]</scope>
    <source>
        <strain evidence="1 2">NBRC 107932</strain>
    </source>
</reference>
<evidence type="ECO:0000313" key="1">
    <source>
        <dbReference type="EMBL" id="GIF74999.1"/>
    </source>
</evidence>